<dbReference type="AlphaFoldDB" id="A0A1G9QHZ4"/>
<dbReference type="EMBL" id="FNHL01000001">
    <property type="protein sequence ID" value="SDM10698.1"/>
    <property type="molecule type" value="Genomic_DNA"/>
</dbReference>
<keyword evidence="1" id="KW-1133">Transmembrane helix</keyword>
<dbReference type="InterPro" id="IPR055709">
    <property type="entry name" value="DUF7285"/>
</dbReference>
<keyword evidence="1" id="KW-0472">Membrane</keyword>
<proteinExistence type="predicted"/>
<protein>
    <submittedName>
        <fullName evidence="2">Uncharacterized protein</fullName>
    </submittedName>
</protein>
<name>A0A1G9QHZ4_9EURY</name>
<dbReference type="Pfam" id="PF23956">
    <property type="entry name" value="DUF7285"/>
    <property type="match status" value="1"/>
</dbReference>
<feature type="transmembrane region" description="Helical" evidence="1">
    <location>
        <begin position="17"/>
        <end position="38"/>
    </location>
</feature>
<sequence>MSRWSTPEETRGQTEPVVALVALFAVCVGVSLYAGVLSDVTTSLGSERDVAGPTLDRVEHAISTTGILDPVREERALDAGPDGYGLHVSVRADGQRWTAGPTPPEDEATQTASRRVGVRVGSGQIRPGRLQVVVWR</sequence>
<dbReference type="OrthoDB" id="308110at2157"/>
<evidence type="ECO:0000256" key="1">
    <source>
        <dbReference type="SAM" id="Phobius"/>
    </source>
</evidence>
<evidence type="ECO:0000313" key="2">
    <source>
        <dbReference type="EMBL" id="SDM10698.1"/>
    </source>
</evidence>
<reference evidence="3" key="1">
    <citation type="submission" date="2016-10" db="EMBL/GenBank/DDBJ databases">
        <authorList>
            <person name="Varghese N."/>
            <person name="Submissions S."/>
        </authorList>
    </citation>
    <scope>NUCLEOTIDE SEQUENCE [LARGE SCALE GENOMIC DNA]</scope>
    <source>
        <strain evidence="3">CGMCC 1.10119</strain>
    </source>
</reference>
<dbReference type="STRING" id="660521.SAMN04487949_0873"/>
<gene>
    <name evidence="2" type="ORF">SAMN04487949_0873</name>
</gene>
<keyword evidence="3" id="KW-1185">Reference proteome</keyword>
<dbReference type="RefSeq" id="WP_089694421.1">
    <property type="nucleotide sequence ID" value="NZ_FNHL01000001.1"/>
</dbReference>
<accession>A0A1G9QHZ4</accession>
<evidence type="ECO:0000313" key="3">
    <source>
        <dbReference type="Proteomes" id="UP000199451"/>
    </source>
</evidence>
<keyword evidence="1" id="KW-0812">Transmembrane</keyword>
<organism evidence="2 3">
    <name type="scientific">Halogranum gelatinilyticum</name>
    <dbReference type="NCBI Taxonomy" id="660521"/>
    <lineage>
        <taxon>Archaea</taxon>
        <taxon>Methanobacteriati</taxon>
        <taxon>Methanobacteriota</taxon>
        <taxon>Stenosarchaea group</taxon>
        <taxon>Halobacteria</taxon>
        <taxon>Halobacteriales</taxon>
        <taxon>Haloferacaceae</taxon>
    </lineage>
</organism>
<dbReference type="Proteomes" id="UP000199451">
    <property type="component" value="Unassembled WGS sequence"/>
</dbReference>